<dbReference type="PRINTS" id="PR00843">
    <property type="entry name" value="GLHYDRLASE30"/>
</dbReference>
<dbReference type="SUPFAM" id="SSF51445">
    <property type="entry name" value="(Trans)glycosidases"/>
    <property type="match status" value="1"/>
</dbReference>
<dbReference type="GO" id="GO:0016020">
    <property type="term" value="C:membrane"/>
    <property type="evidence" value="ECO:0007669"/>
    <property type="project" value="GOC"/>
</dbReference>
<evidence type="ECO:0000313" key="8">
    <source>
        <dbReference type="Proteomes" id="UP000637643"/>
    </source>
</evidence>
<evidence type="ECO:0000259" key="6">
    <source>
        <dbReference type="Pfam" id="PF02055"/>
    </source>
</evidence>
<keyword evidence="2" id="KW-0732">Signal</keyword>
<dbReference type="InterPro" id="IPR017853">
    <property type="entry name" value="GH"/>
</dbReference>
<evidence type="ECO:0000256" key="1">
    <source>
        <dbReference type="ARBA" id="ARBA00005382"/>
    </source>
</evidence>
<evidence type="ECO:0000256" key="5">
    <source>
        <dbReference type="SAM" id="Phobius"/>
    </source>
</evidence>
<evidence type="ECO:0000256" key="4">
    <source>
        <dbReference type="RuleBase" id="RU361188"/>
    </source>
</evidence>
<dbReference type="PANTHER" id="PTHR11069">
    <property type="entry name" value="GLUCOSYLCERAMIDASE"/>
    <property type="match status" value="1"/>
</dbReference>
<dbReference type="Proteomes" id="UP000637643">
    <property type="component" value="Unassembled WGS sequence"/>
</dbReference>
<dbReference type="AlphaFoldDB" id="A0A917CWG8"/>
<dbReference type="InterPro" id="IPR033453">
    <property type="entry name" value="Glyco_hydro_30_TIM-barrel"/>
</dbReference>
<feature type="domain" description="Glycosyl hydrolase family 30 TIM-barrel" evidence="6">
    <location>
        <begin position="85"/>
        <end position="251"/>
    </location>
</feature>
<gene>
    <name evidence="7" type="ORF">GCM10010912_52890</name>
</gene>
<dbReference type="Pfam" id="PF02055">
    <property type="entry name" value="Glyco_hydro_30"/>
    <property type="match status" value="1"/>
</dbReference>
<sequence length="264" mass="29734">MKTITKPTPIRLLIASGTIAAVLMLLLMLRYSGQIEPARKVQLWLTTADQSNLLTPKTPLAFAPSEDTQKLTIDVNSEQRYQTMDGFGAAATGSSAYLIKQQLSAEQREQLMKELFTDTGISLSFVRHTIGASDYSVTSDGQPASYTYDDVEEGKDYELEHFSVEKDADVIWLLREIKRKNSQMKLMGTPWSAPAWMKYAGERTLNGWYLDYNDPAVYEAYARYFVKYIQAYEAKGLPIYAMTIQNEPGFTTADYPSMSMGAEE</sequence>
<keyword evidence="3 4" id="KW-0378">Hydrolase</keyword>
<dbReference type="PANTHER" id="PTHR11069:SF23">
    <property type="entry name" value="LYSOSOMAL ACID GLUCOSYLCERAMIDASE"/>
    <property type="match status" value="1"/>
</dbReference>
<keyword evidence="5" id="KW-0472">Membrane</keyword>
<evidence type="ECO:0000256" key="3">
    <source>
        <dbReference type="ARBA" id="ARBA00022801"/>
    </source>
</evidence>
<evidence type="ECO:0000313" key="7">
    <source>
        <dbReference type="EMBL" id="GGG01434.1"/>
    </source>
</evidence>
<dbReference type="GO" id="GO:0006680">
    <property type="term" value="P:glucosylceramide catabolic process"/>
    <property type="evidence" value="ECO:0007669"/>
    <property type="project" value="TreeGrafter"/>
</dbReference>
<keyword evidence="5" id="KW-1133">Transmembrane helix</keyword>
<feature type="transmembrane region" description="Helical" evidence="5">
    <location>
        <begin position="12"/>
        <end position="31"/>
    </location>
</feature>
<keyword evidence="8" id="KW-1185">Reference proteome</keyword>
<dbReference type="EMBL" id="BMKR01000032">
    <property type="protein sequence ID" value="GGG01434.1"/>
    <property type="molecule type" value="Genomic_DNA"/>
</dbReference>
<accession>A0A917CWG8</accession>
<keyword evidence="4" id="KW-0326">Glycosidase</keyword>
<comment type="caution">
    <text evidence="7">The sequence shown here is derived from an EMBL/GenBank/DDBJ whole genome shotgun (WGS) entry which is preliminary data.</text>
</comment>
<organism evidence="7 8">
    <name type="scientific">Paenibacillus albidus</name>
    <dbReference type="NCBI Taxonomy" id="2041023"/>
    <lineage>
        <taxon>Bacteria</taxon>
        <taxon>Bacillati</taxon>
        <taxon>Bacillota</taxon>
        <taxon>Bacilli</taxon>
        <taxon>Bacillales</taxon>
        <taxon>Paenibacillaceae</taxon>
        <taxon>Paenibacillus</taxon>
    </lineage>
</organism>
<reference evidence="7" key="1">
    <citation type="journal article" date="2014" name="Int. J. Syst. Evol. Microbiol.">
        <title>Complete genome sequence of Corynebacterium casei LMG S-19264T (=DSM 44701T), isolated from a smear-ripened cheese.</title>
        <authorList>
            <consortium name="US DOE Joint Genome Institute (JGI-PGF)"/>
            <person name="Walter F."/>
            <person name="Albersmeier A."/>
            <person name="Kalinowski J."/>
            <person name="Ruckert C."/>
        </authorList>
    </citation>
    <scope>NUCLEOTIDE SEQUENCE</scope>
    <source>
        <strain evidence="7">CGMCC 1.16134</strain>
    </source>
</reference>
<name>A0A917CWG8_9BACL</name>
<evidence type="ECO:0000256" key="2">
    <source>
        <dbReference type="ARBA" id="ARBA00022729"/>
    </source>
</evidence>
<protein>
    <recommendedName>
        <fullName evidence="6">Glycosyl hydrolase family 30 TIM-barrel domain-containing protein</fullName>
    </recommendedName>
</protein>
<keyword evidence="5" id="KW-0812">Transmembrane</keyword>
<dbReference type="GO" id="GO:0004348">
    <property type="term" value="F:glucosylceramidase activity"/>
    <property type="evidence" value="ECO:0007669"/>
    <property type="project" value="InterPro"/>
</dbReference>
<dbReference type="Gene3D" id="3.20.20.80">
    <property type="entry name" value="Glycosidases"/>
    <property type="match status" value="1"/>
</dbReference>
<reference evidence="7" key="2">
    <citation type="submission" date="2020-09" db="EMBL/GenBank/DDBJ databases">
        <authorList>
            <person name="Sun Q."/>
            <person name="Zhou Y."/>
        </authorList>
    </citation>
    <scope>NUCLEOTIDE SEQUENCE</scope>
    <source>
        <strain evidence="7">CGMCC 1.16134</strain>
    </source>
</reference>
<proteinExistence type="inferred from homology"/>
<comment type="similarity">
    <text evidence="1 4">Belongs to the glycosyl hydrolase 30 family.</text>
</comment>
<dbReference type="InterPro" id="IPR001139">
    <property type="entry name" value="Glyco_hydro_30"/>
</dbReference>